<organism evidence="2 3">
    <name type="scientific">Desulfoluna spongiiphila</name>
    <dbReference type="NCBI Taxonomy" id="419481"/>
    <lineage>
        <taxon>Bacteria</taxon>
        <taxon>Pseudomonadati</taxon>
        <taxon>Thermodesulfobacteriota</taxon>
        <taxon>Desulfobacteria</taxon>
        <taxon>Desulfobacterales</taxon>
        <taxon>Desulfolunaceae</taxon>
        <taxon>Desulfoluna</taxon>
    </lineage>
</organism>
<dbReference type="RefSeq" id="WP_092211665.1">
    <property type="nucleotide sequence ID" value="NZ_FMUX01000011.1"/>
</dbReference>
<evidence type="ECO:0000313" key="2">
    <source>
        <dbReference type="EMBL" id="SCY54483.1"/>
    </source>
</evidence>
<dbReference type="Proteomes" id="UP000198870">
    <property type="component" value="Unassembled WGS sequence"/>
</dbReference>
<evidence type="ECO:0000256" key="1">
    <source>
        <dbReference type="SAM" id="MobiDB-lite"/>
    </source>
</evidence>
<name>A0A1G5GSG0_9BACT</name>
<reference evidence="2 3" key="1">
    <citation type="submission" date="2016-10" db="EMBL/GenBank/DDBJ databases">
        <authorList>
            <person name="de Groot N.N."/>
        </authorList>
    </citation>
    <scope>NUCLEOTIDE SEQUENCE [LARGE SCALE GENOMIC DNA]</scope>
    <source>
        <strain evidence="2 3">AA1</strain>
    </source>
</reference>
<dbReference type="EMBL" id="FMUX01000011">
    <property type="protein sequence ID" value="SCY54483.1"/>
    <property type="molecule type" value="Genomic_DNA"/>
</dbReference>
<accession>A0A1G5GSG0</accession>
<keyword evidence="3" id="KW-1185">Reference proteome</keyword>
<dbReference type="OrthoDB" id="5518837at2"/>
<dbReference type="AlphaFoldDB" id="A0A1G5GSG0"/>
<dbReference type="STRING" id="419481.SAMN05216233_111106"/>
<protein>
    <submittedName>
        <fullName evidence="2">Uncharacterized protein</fullName>
    </submittedName>
</protein>
<evidence type="ECO:0000313" key="3">
    <source>
        <dbReference type="Proteomes" id="UP000198870"/>
    </source>
</evidence>
<feature type="region of interest" description="Disordered" evidence="1">
    <location>
        <begin position="85"/>
        <end position="104"/>
    </location>
</feature>
<proteinExistence type="predicted"/>
<gene>
    <name evidence="2" type="ORF">SAMN05216233_111106</name>
</gene>
<sequence length="104" mass="11431">MGRKFGLDDVTHIERIVVGPTRVDRLPSQDEINAQMDFVNRCLSEGRGQLVGTEKGVMVIQAGDQQLMVQHTVYHIGFRRPPIWLAHGRSAKGPGPSPLTGTLS</sequence>